<dbReference type="EMBL" id="JAHRIQ010011647">
    <property type="protein sequence ID" value="MEQ2223860.1"/>
    <property type="molecule type" value="Genomic_DNA"/>
</dbReference>
<reference evidence="1 2" key="1">
    <citation type="submission" date="2021-06" db="EMBL/GenBank/DDBJ databases">
        <authorList>
            <person name="Palmer J.M."/>
        </authorList>
    </citation>
    <scope>NUCLEOTIDE SEQUENCE [LARGE SCALE GENOMIC DNA]</scope>
    <source>
        <strain evidence="2">if_2019</strain>
        <tissue evidence="1">Muscle</tissue>
    </source>
</reference>
<accession>A0ABV0STD2</accession>
<keyword evidence="2" id="KW-1185">Reference proteome</keyword>
<evidence type="ECO:0000313" key="2">
    <source>
        <dbReference type="Proteomes" id="UP001482620"/>
    </source>
</evidence>
<gene>
    <name evidence="1" type="ORF">ILYODFUR_001415</name>
</gene>
<comment type="caution">
    <text evidence="1">The sequence shown here is derived from an EMBL/GenBank/DDBJ whole genome shotgun (WGS) entry which is preliminary data.</text>
</comment>
<protein>
    <submittedName>
        <fullName evidence="1">Uncharacterized protein</fullName>
    </submittedName>
</protein>
<dbReference type="Proteomes" id="UP001482620">
    <property type="component" value="Unassembled WGS sequence"/>
</dbReference>
<proteinExistence type="predicted"/>
<organism evidence="1 2">
    <name type="scientific">Ilyodon furcidens</name>
    <name type="common">goldbreast splitfin</name>
    <dbReference type="NCBI Taxonomy" id="33524"/>
    <lineage>
        <taxon>Eukaryota</taxon>
        <taxon>Metazoa</taxon>
        <taxon>Chordata</taxon>
        <taxon>Craniata</taxon>
        <taxon>Vertebrata</taxon>
        <taxon>Euteleostomi</taxon>
        <taxon>Actinopterygii</taxon>
        <taxon>Neopterygii</taxon>
        <taxon>Teleostei</taxon>
        <taxon>Neoteleostei</taxon>
        <taxon>Acanthomorphata</taxon>
        <taxon>Ovalentaria</taxon>
        <taxon>Atherinomorphae</taxon>
        <taxon>Cyprinodontiformes</taxon>
        <taxon>Goodeidae</taxon>
        <taxon>Ilyodon</taxon>
    </lineage>
</organism>
<name>A0ABV0STD2_9TELE</name>
<sequence length="87" mass="9857">MKEILQKKMEEVSTTWRFPGNGFLTFIHRQTAATGGAKRFTARLTTKPNILERPGSARSDEVGSTPTAWLTQHVRVKNLVRTGLWFV</sequence>
<evidence type="ECO:0000313" key="1">
    <source>
        <dbReference type="EMBL" id="MEQ2223860.1"/>
    </source>
</evidence>